<dbReference type="InterPro" id="IPR013103">
    <property type="entry name" value="RVT_2"/>
</dbReference>
<dbReference type="EMBL" id="AVOT02061036">
    <property type="protein sequence ID" value="MBW0554371.1"/>
    <property type="molecule type" value="Genomic_DNA"/>
</dbReference>
<accession>A0A9Q3J2R2</accession>
<organism evidence="3 4">
    <name type="scientific">Austropuccinia psidii MF-1</name>
    <dbReference type="NCBI Taxonomy" id="1389203"/>
    <lineage>
        <taxon>Eukaryota</taxon>
        <taxon>Fungi</taxon>
        <taxon>Dikarya</taxon>
        <taxon>Basidiomycota</taxon>
        <taxon>Pucciniomycotina</taxon>
        <taxon>Pucciniomycetes</taxon>
        <taxon>Pucciniales</taxon>
        <taxon>Sphaerophragmiaceae</taxon>
        <taxon>Austropuccinia</taxon>
    </lineage>
</organism>
<proteinExistence type="predicted"/>
<protein>
    <recommendedName>
        <fullName evidence="2">Reverse transcriptase Ty1/copia-type domain-containing protein</fullName>
    </recommendedName>
</protein>
<feature type="region of interest" description="Disordered" evidence="1">
    <location>
        <begin position="58"/>
        <end position="93"/>
    </location>
</feature>
<feature type="compositionally biased region" description="Basic and acidic residues" evidence="1">
    <location>
        <begin position="77"/>
        <end position="89"/>
    </location>
</feature>
<evidence type="ECO:0000313" key="3">
    <source>
        <dbReference type="EMBL" id="MBW0554371.1"/>
    </source>
</evidence>
<comment type="caution">
    <text evidence="3">The sequence shown here is derived from an EMBL/GenBank/DDBJ whole genome shotgun (WGS) entry which is preliminary data.</text>
</comment>
<feature type="compositionally biased region" description="Basic and acidic residues" evidence="1">
    <location>
        <begin position="59"/>
        <end position="68"/>
    </location>
</feature>
<evidence type="ECO:0000259" key="2">
    <source>
        <dbReference type="Pfam" id="PF07727"/>
    </source>
</evidence>
<evidence type="ECO:0000313" key="4">
    <source>
        <dbReference type="Proteomes" id="UP000765509"/>
    </source>
</evidence>
<reference evidence="3" key="1">
    <citation type="submission" date="2021-03" db="EMBL/GenBank/DDBJ databases">
        <title>Draft genome sequence of rust myrtle Austropuccinia psidii MF-1, a brazilian biotype.</title>
        <authorList>
            <person name="Quecine M.C."/>
            <person name="Pachon D.M.R."/>
            <person name="Bonatelli M.L."/>
            <person name="Correr F.H."/>
            <person name="Franceschini L.M."/>
            <person name="Leite T.F."/>
            <person name="Margarido G.R.A."/>
            <person name="Almeida C.A."/>
            <person name="Ferrarezi J.A."/>
            <person name="Labate C.A."/>
        </authorList>
    </citation>
    <scope>NUCLEOTIDE SEQUENCE</scope>
    <source>
        <strain evidence="3">MF-1</strain>
    </source>
</reference>
<keyword evidence="4" id="KW-1185">Reference proteome</keyword>
<dbReference type="AlphaFoldDB" id="A0A9Q3J2R2"/>
<sequence length="255" mass="29559">MEADQLRLTTDLNQTLATEHEEETPHKRTTLKWAHQCPRNQILNQTRLKICLKLFPPEQSHHHSRSDNPEPNPSRPTKGDPRNVMESQRRPKHTANAVSLLDEECPKNFHQHWEDAIQKELDNMEKHQVWSPATLTENTKALSTTWVFKRKTNEDGNLTKFKSHLCLQGFHQKEGIDYGDVFSPTGRVTSLRLPLTLCHLNGFSIEQMDVKCAFLNGKPDKNLYILRPDGYTKHQPSKHFILNRSLYGLKQSPRC</sequence>
<gene>
    <name evidence="3" type="ORF">O181_094086</name>
</gene>
<feature type="domain" description="Reverse transcriptase Ty1/copia-type" evidence="2">
    <location>
        <begin position="128"/>
        <end position="255"/>
    </location>
</feature>
<evidence type="ECO:0000256" key="1">
    <source>
        <dbReference type="SAM" id="MobiDB-lite"/>
    </source>
</evidence>
<dbReference type="Pfam" id="PF07727">
    <property type="entry name" value="RVT_2"/>
    <property type="match status" value="1"/>
</dbReference>
<dbReference type="Proteomes" id="UP000765509">
    <property type="component" value="Unassembled WGS sequence"/>
</dbReference>
<dbReference type="OrthoDB" id="3051642at2759"/>
<name>A0A9Q3J2R2_9BASI</name>